<proteinExistence type="predicted"/>
<reference evidence="3" key="1">
    <citation type="journal article" date="2016" name="Front. Microbiol.">
        <title>Molecular Keys to the Janthinobacterium and Duganella spp. Interaction with the Plant Pathogen Fusarium graminearum.</title>
        <authorList>
            <person name="Haack F.S."/>
            <person name="Poehlein A."/>
            <person name="Kroger C."/>
            <person name="Voigt C.A."/>
            <person name="Piepenbring M."/>
            <person name="Bode H.B."/>
            <person name="Daniel R."/>
            <person name="Schafer W."/>
            <person name="Streit W.R."/>
        </authorList>
    </citation>
    <scope>NUCLEOTIDE SEQUENCE [LARGE SCALE GENOMIC DNA]</scope>
    <source>
        <strain evidence="3">T54</strain>
    </source>
</reference>
<evidence type="ECO:0000259" key="1">
    <source>
        <dbReference type="Pfam" id="PF01052"/>
    </source>
</evidence>
<dbReference type="Pfam" id="PF01052">
    <property type="entry name" value="FliMN_C"/>
    <property type="match status" value="1"/>
</dbReference>
<comment type="caution">
    <text evidence="2">The sequence shown here is derived from an EMBL/GenBank/DDBJ whole genome shotgun (WGS) entry which is preliminary data.</text>
</comment>
<dbReference type="RefSeq" id="WP_229255237.1">
    <property type="nucleotide sequence ID" value="NZ_LROM01000052.1"/>
</dbReference>
<dbReference type="AlphaFoldDB" id="A0A1E7X5S5"/>
<sequence length="312" mass="33922">MMQRSDIQCDFPDQPDTTMTKQTVQHQVLDPSLLGRPVHLLPIFAAQLRDDLMQSMRLNMNRRYWGGFQVEDVQFSRIDGANTPNSRWLSFAAPAGQIAFSLERKVLLSVLNYRYGSGAKSDSVPEVDEASVRVTATEERLAVVLGQQLAGTLAGRIEANLPPGGKPLADDDGAAVEDYGFKPTTGAQPAKGAWVIVVTLAGANSGATAGRFWFALDKQLMAGVLRGLLRDRDGAKKRKPAGPLAQRLHLGLIGRLASKEVMLGSLYDLQVGDIIPISLHRADVLLEDSRLFTAAVTEHKGKLCLTSFEDAE</sequence>
<dbReference type="EMBL" id="LROM01000052">
    <property type="protein sequence ID" value="OFA08002.1"/>
    <property type="molecule type" value="Genomic_DNA"/>
</dbReference>
<keyword evidence="3" id="KW-1185">Reference proteome</keyword>
<evidence type="ECO:0000313" key="3">
    <source>
        <dbReference type="Proteomes" id="UP000175989"/>
    </source>
</evidence>
<name>A0A1E7X5S5_9BURK</name>
<protein>
    <recommendedName>
        <fullName evidence="1">Flagellar motor switch protein FliN-like C-terminal domain-containing protein</fullName>
    </recommendedName>
</protein>
<gene>
    <name evidence="2" type="ORF">DUPY_09080</name>
</gene>
<dbReference type="InterPro" id="IPR001543">
    <property type="entry name" value="FliN-like_C"/>
</dbReference>
<dbReference type="Proteomes" id="UP000175989">
    <property type="component" value="Unassembled WGS sequence"/>
</dbReference>
<feature type="domain" description="Flagellar motor switch protein FliN-like C-terminal" evidence="1">
    <location>
        <begin position="250"/>
        <end position="305"/>
    </location>
</feature>
<dbReference type="InterPro" id="IPR036429">
    <property type="entry name" value="SpoA-like_sf"/>
</dbReference>
<dbReference type="PATRIC" id="fig|762836.4.peg.957"/>
<accession>A0A1E7X5S5</accession>
<organism evidence="2 3">
    <name type="scientific">Duganella phyllosphaerae</name>
    <dbReference type="NCBI Taxonomy" id="762836"/>
    <lineage>
        <taxon>Bacteria</taxon>
        <taxon>Pseudomonadati</taxon>
        <taxon>Pseudomonadota</taxon>
        <taxon>Betaproteobacteria</taxon>
        <taxon>Burkholderiales</taxon>
        <taxon>Oxalobacteraceae</taxon>
        <taxon>Telluria group</taxon>
        <taxon>Duganella</taxon>
    </lineage>
</organism>
<dbReference type="SUPFAM" id="SSF101801">
    <property type="entry name" value="Surface presentation of antigens (SPOA)"/>
    <property type="match status" value="1"/>
</dbReference>
<evidence type="ECO:0000313" key="2">
    <source>
        <dbReference type="EMBL" id="OFA08002.1"/>
    </source>
</evidence>